<dbReference type="Proteomes" id="UP000034181">
    <property type="component" value="Unassembled WGS sequence"/>
</dbReference>
<reference evidence="4 5" key="1">
    <citation type="journal article" date="2015" name="Nature">
        <title>rRNA introns, odd ribosomes, and small enigmatic genomes across a large radiation of phyla.</title>
        <authorList>
            <person name="Brown C.T."/>
            <person name="Hug L.A."/>
            <person name="Thomas B.C."/>
            <person name="Sharon I."/>
            <person name="Castelle C.J."/>
            <person name="Singh A."/>
            <person name="Wilkins M.J."/>
            <person name="Williams K.H."/>
            <person name="Banfield J.F."/>
        </authorList>
    </citation>
    <scope>NUCLEOTIDE SEQUENCE [LARGE SCALE GENOMIC DNA]</scope>
</reference>
<evidence type="ECO:0000256" key="1">
    <source>
        <dbReference type="SAM" id="MobiDB-lite"/>
    </source>
</evidence>
<dbReference type="Gene3D" id="3.30.70.2390">
    <property type="match status" value="1"/>
</dbReference>
<dbReference type="EMBL" id="LBUZ01000020">
    <property type="protein sequence ID" value="KKQ74971.1"/>
    <property type="molecule type" value="Genomic_DNA"/>
</dbReference>
<feature type="compositionally biased region" description="Acidic residues" evidence="1">
    <location>
        <begin position="56"/>
        <end position="75"/>
    </location>
</feature>
<gene>
    <name evidence="4" type="ORF">US96_C0020G0007</name>
</gene>
<accession>A0A0G0NCY3</accession>
<dbReference type="InterPro" id="IPR027381">
    <property type="entry name" value="LytR/CpsA/Psr_C"/>
</dbReference>
<protein>
    <submittedName>
        <fullName evidence="4">Transcriptional attenuator, LytR family</fullName>
    </submittedName>
</protein>
<evidence type="ECO:0000259" key="3">
    <source>
        <dbReference type="Pfam" id="PF13399"/>
    </source>
</evidence>
<sequence>MDDVSYSGEKKSFFRRFSKRSALIILILIIVLGLVGGVAYFATRETPGEEPKTIEIPDEETMEPEITEVPEEEDTTPTPAEGEIQREDISVSVQNGSGEEGVAGSAADTLRELGYDVVSTGNADNFEYENVTIQVKASQEDILPLLEEDLSESYTIGETSTDLPEDESFDALVIIGA</sequence>
<proteinExistence type="predicted"/>
<comment type="caution">
    <text evidence="4">The sequence shown here is derived from an EMBL/GenBank/DDBJ whole genome shotgun (WGS) entry which is preliminary data.</text>
</comment>
<feature type="domain" description="LytR/CpsA/Psr regulator C-terminal" evidence="3">
    <location>
        <begin position="88"/>
        <end position="175"/>
    </location>
</feature>
<feature type="transmembrane region" description="Helical" evidence="2">
    <location>
        <begin position="21"/>
        <end position="42"/>
    </location>
</feature>
<organism evidence="4 5">
    <name type="scientific">Candidatus Woesebacteria bacterium GW2011_GWB1_38_5b</name>
    <dbReference type="NCBI Taxonomy" id="1618569"/>
    <lineage>
        <taxon>Bacteria</taxon>
        <taxon>Candidatus Woeseibacteriota</taxon>
    </lineage>
</organism>
<name>A0A0G0NCY3_9BACT</name>
<keyword evidence="2" id="KW-0472">Membrane</keyword>
<evidence type="ECO:0000313" key="5">
    <source>
        <dbReference type="Proteomes" id="UP000034181"/>
    </source>
</evidence>
<dbReference type="Pfam" id="PF13399">
    <property type="entry name" value="LytR_C"/>
    <property type="match status" value="1"/>
</dbReference>
<evidence type="ECO:0000313" key="4">
    <source>
        <dbReference type="EMBL" id="KKQ74971.1"/>
    </source>
</evidence>
<feature type="compositionally biased region" description="Basic and acidic residues" evidence="1">
    <location>
        <begin position="46"/>
        <end position="55"/>
    </location>
</feature>
<evidence type="ECO:0000256" key="2">
    <source>
        <dbReference type="SAM" id="Phobius"/>
    </source>
</evidence>
<keyword evidence="2" id="KW-0812">Transmembrane</keyword>
<keyword evidence="2" id="KW-1133">Transmembrane helix</keyword>
<dbReference type="AlphaFoldDB" id="A0A0G0NCY3"/>
<feature type="region of interest" description="Disordered" evidence="1">
    <location>
        <begin position="46"/>
        <end position="87"/>
    </location>
</feature>